<evidence type="ECO:0000313" key="2">
    <source>
        <dbReference type="Proteomes" id="UP001079430"/>
    </source>
</evidence>
<gene>
    <name evidence="1" type="ORF">O3W52_20180</name>
</gene>
<dbReference type="RefSeq" id="WP_173509954.1">
    <property type="nucleotide sequence ID" value="NZ_JABEKV010000001.1"/>
</dbReference>
<name>A0ABT4KK07_9HYPH</name>
<accession>A0ABT4KK07</accession>
<protein>
    <submittedName>
        <fullName evidence="1">Cold-shock protein</fullName>
    </submittedName>
</protein>
<proteinExistence type="predicted"/>
<dbReference type="EMBL" id="JAPVOI010000004">
    <property type="protein sequence ID" value="MCZ4092301.1"/>
    <property type="molecule type" value="Genomic_DNA"/>
</dbReference>
<dbReference type="Proteomes" id="UP001079430">
    <property type="component" value="Unassembled WGS sequence"/>
</dbReference>
<evidence type="ECO:0000313" key="1">
    <source>
        <dbReference type="EMBL" id="MCZ4092301.1"/>
    </source>
</evidence>
<sequence>MSRNRYSIGDTVVLRADLTRTASADRKCCIVGVLPAAEYGEPQYRVRFGAENFDRRIFEGDIDATETDLPARPDDAAAMVSGRPWLKPLSTKAAK</sequence>
<keyword evidence="2" id="KW-1185">Reference proteome</keyword>
<comment type="caution">
    <text evidence="1">The sequence shown here is derived from an EMBL/GenBank/DDBJ whole genome shotgun (WGS) entry which is preliminary data.</text>
</comment>
<reference evidence="1" key="1">
    <citation type="submission" date="2022-10" db="EMBL/GenBank/DDBJ databases">
        <title>Whole genome sequencing of three plant growth promoting bacteria isolated from Vachellia tortilis subsp. raddiana in Morocco.</title>
        <authorList>
            <person name="Hnini M."/>
            <person name="Zouagui R."/>
            <person name="Zouagui H."/>
            <person name="Chemao Elfihri M.-W."/>
            <person name="Ibrahimi A."/>
            <person name="Sbabou L."/>
            <person name="Aurag J."/>
        </authorList>
    </citation>
    <scope>NUCLEOTIDE SEQUENCE</scope>
    <source>
        <strain evidence="1">LMR678</strain>
    </source>
</reference>
<organism evidence="1 2">
    <name type="scientific">Sinorhizobium psoraleae</name>
    <dbReference type="NCBI Taxonomy" id="520838"/>
    <lineage>
        <taxon>Bacteria</taxon>
        <taxon>Pseudomonadati</taxon>
        <taxon>Pseudomonadota</taxon>
        <taxon>Alphaproteobacteria</taxon>
        <taxon>Hyphomicrobiales</taxon>
        <taxon>Rhizobiaceae</taxon>
        <taxon>Sinorhizobium/Ensifer group</taxon>
        <taxon>Sinorhizobium</taxon>
    </lineage>
</organism>